<keyword evidence="1" id="KW-0472">Membrane</keyword>
<dbReference type="Bgee" id="ENSXETG00000037643">
    <property type="expression patterns" value="Expressed in heart and 5 other cell types or tissues"/>
</dbReference>
<dbReference type="InParanoid" id="A0A6I8SGZ2"/>
<reference evidence="2" key="2">
    <citation type="submission" date="2020-05" db="UniProtKB">
        <authorList>
            <consortium name="Ensembl"/>
        </authorList>
    </citation>
    <scope>IDENTIFICATION</scope>
</reference>
<dbReference type="AlphaFoldDB" id="A0A6I8SGZ2"/>
<keyword evidence="1" id="KW-0812">Transmembrane</keyword>
<proteinExistence type="predicted"/>
<name>A0A6I8SGZ2_XENTR</name>
<sequence length="41" mass="4590">SFAIHFLVVLKEMLAFVLFSYTVLLGALGLAGWITYLMVLK</sequence>
<protein>
    <submittedName>
        <fullName evidence="2">Uncharacterized protein</fullName>
    </submittedName>
</protein>
<reference evidence="2" key="1">
    <citation type="journal article" date="2010" name="Science">
        <title>The genome of the Western clawed frog Xenopus tropicalis.</title>
        <authorList>
            <person name="Hellsten U."/>
            <person name="Harland R.M."/>
            <person name="Gilchrist M.J."/>
            <person name="Hendrix D."/>
            <person name="Jurka J."/>
            <person name="Kapitonov V."/>
            <person name="Ovcharenko I."/>
            <person name="Putnam N.H."/>
            <person name="Shu S."/>
            <person name="Taher L."/>
            <person name="Blitz I.L."/>
            <person name="Blumberg B."/>
            <person name="Dichmann D.S."/>
            <person name="Dubchak I."/>
            <person name="Amaya E."/>
            <person name="Detter J.C."/>
            <person name="Fletcher R."/>
            <person name="Gerhard D.S."/>
            <person name="Goodstein D."/>
            <person name="Graves T."/>
            <person name="Grigoriev I.V."/>
            <person name="Grimwood J."/>
            <person name="Kawashima T."/>
            <person name="Lindquist E."/>
            <person name="Lucas S.M."/>
            <person name="Mead P.E."/>
            <person name="Mitros T."/>
            <person name="Ogino H."/>
            <person name="Ohta Y."/>
            <person name="Poliakov A.V."/>
            <person name="Pollet N."/>
            <person name="Robert J."/>
            <person name="Salamov A."/>
            <person name="Sater A.K."/>
            <person name="Schmutz J."/>
            <person name="Terry A."/>
            <person name="Vize P.D."/>
            <person name="Warren W.C."/>
            <person name="Wells D."/>
            <person name="Wills A."/>
            <person name="Wilson R.K."/>
            <person name="Zimmerman L.B."/>
            <person name="Zorn A.M."/>
            <person name="Grainger R."/>
            <person name="Grammer T."/>
            <person name="Khokha M.K."/>
            <person name="Richardson P.M."/>
            <person name="Rokhsar D.S."/>
        </authorList>
    </citation>
    <scope>NUCLEOTIDE SEQUENCE [LARGE SCALE GENOMIC DNA]</scope>
    <source>
        <strain evidence="2">Nigerian</strain>
    </source>
</reference>
<evidence type="ECO:0000256" key="1">
    <source>
        <dbReference type="SAM" id="Phobius"/>
    </source>
</evidence>
<dbReference type="GeneTree" id="ENSGT01150000288900"/>
<accession>A0A6I8SGZ2</accession>
<organism evidence="2">
    <name type="scientific">Xenopus tropicalis</name>
    <name type="common">Western clawed frog</name>
    <name type="synonym">Silurana tropicalis</name>
    <dbReference type="NCBI Taxonomy" id="8364"/>
    <lineage>
        <taxon>Eukaryota</taxon>
        <taxon>Metazoa</taxon>
        <taxon>Chordata</taxon>
        <taxon>Craniata</taxon>
        <taxon>Vertebrata</taxon>
        <taxon>Euteleostomi</taxon>
        <taxon>Amphibia</taxon>
        <taxon>Batrachia</taxon>
        <taxon>Anura</taxon>
        <taxon>Pipoidea</taxon>
        <taxon>Pipidae</taxon>
        <taxon>Xenopodinae</taxon>
        <taxon>Xenopus</taxon>
        <taxon>Silurana</taxon>
    </lineage>
</organism>
<feature type="transmembrane region" description="Helical" evidence="1">
    <location>
        <begin position="13"/>
        <end position="39"/>
    </location>
</feature>
<evidence type="ECO:0000313" key="2">
    <source>
        <dbReference type="Ensembl" id="ENSXETP00000092473"/>
    </source>
</evidence>
<keyword evidence="1" id="KW-1133">Transmembrane helix</keyword>
<dbReference type="Ensembl" id="ENSXETT00000083553">
    <property type="protein sequence ID" value="ENSXETP00000092473"/>
    <property type="gene ID" value="ENSXETG00000037643"/>
</dbReference>